<dbReference type="InterPro" id="IPR002575">
    <property type="entry name" value="Aminoglycoside_PTrfase"/>
</dbReference>
<evidence type="ECO:0000313" key="2">
    <source>
        <dbReference type="EMBL" id="MCG6558084.1"/>
    </source>
</evidence>
<accession>A0ABS9NVZ6</accession>
<sequence length="289" mass="31466">MEQTEHIPPPGLVAQLRERGLLQNGDRFETLYGGRTNRVWRLLGPADDLVVKLYRRDFDNPLFGNDAQLEALCLNQLQGTGLAPQLRASGTLAQEAWVVYDHAPGDPWQSDPTVAARILANLHRRALDIPAPVGCNGSAAIGAHAEAILARCTHADRELLQKARPQAATIDPGPTCLIHGDPVAGNLLVSGNQAILIDWQCPAIGDPAEDLAMFLSPAMQQVYRGAPLTAAEEQQFLGAYEDTGTVARYLSLKPWFHWRMAAYCLWRTRNGAPDYAPAFELESAALAAC</sequence>
<comment type="caution">
    <text evidence="2">The sequence shown here is derived from an EMBL/GenBank/DDBJ whole genome shotgun (WGS) entry which is preliminary data.</text>
</comment>
<evidence type="ECO:0000259" key="1">
    <source>
        <dbReference type="Pfam" id="PF01636"/>
    </source>
</evidence>
<dbReference type="RefSeq" id="WP_234138263.1">
    <property type="nucleotide sequence ID" value="NZ_JAKOEM010000004.1"/>
</dbReference>
<organism evidence="2 3">
    <name type="scientific">Ruegeria alba</name>
    <dbReference type="NCBI Taxonomy" id="2916756"/>
    <lineage>
        <taxon>Bacteria</taxon>
        <taxon>Pseudomonadati</taxon>
        <taxon>Pseudomonadota</taxon>
        <taxon>Alphaproteobacteria</taxon>
        <taxon>Rhodobacterales</taxon>
        <taxon>Roseobacteraceae</taxon>
        <taxon>Ruegeria</taxon>
    </lineage>
</organism>
<feature type="domain" description="Aminoglycoside phosphotransferase" evidence="1">
    <location>
        <begin position="31"/>
        <end position="241"/>
    </location>
</feature>
<evidence type="ECO:0000313" key="3">
    <source>
        <dbReference type="Proteomes" id="UP001165279"/>
    </source>
</evidence>
<protein>
    <submittedName>
        <fullName evidence="2">Phosphotransferase</fullName>
    </submittedName>
</protein>
<dbReference type="SUPFAM" id="SSF56112">
    <property type="entry name" value="Protein kinase-like (PK-like)"/>
    <property type="match status" value="1"/>
</dbReference>
<dbReference type="InterPro" id="IPR011009">
    <property type="entry name" value="Kinase-like_dom_sf"/>
</dbReference>
<dbReference type="Proteomes" id="UP001165279">
    <property type="component" value="Unassembled WGS sequence"/>
</dbReference>
<gene>
    <name evidence="2" type="ORF">MB818_07720</name>
</gene>
<dbReference type="EMBL" id="JAKOEM010000004">
    <property type="protein sequence ID" value="MCG6558084.1"/>
    <property type="molecule type" value="Genomic_DNA"/>
</dbReference>
<keyword evidence="3" id="KW-1185">Reference proteome</keyword>
<dbReference type="Gene3D" id="3.90.1200.10">
    <property type="match status" value="1"/>
</dbReference>
<dbReference type="Pfam" id="PF01636">
    <property type="entry name" value="APH"/>
    <property type="match status" value="1"/>
</dbReference>
<name>A0ABS9NVZ6_9RHOB</name>
<proteinExistence type="predicted"/>
<reference evidence="2" key="1">
    <citation type="submission" date="2022-02" db="EMBL/GenBank/DDBJ databases">
        <title>The genome sequence of Ruegeria sp. 1NDH52C.</title>
        <authorList>
            <person name="Du J."/>
        </authorList>
    </citation>
    <scope>NUCLEOTIDE SEQUENCE</scope>
    <source>
        <strain evidence="2">1NDH52C</strain>
    </source>
</reference>